<dbReference type="SUPFAM" id="SSF69304">
    <property type="entry name" value="Tricorn protease N-terminal domain"/>
    <property type="match status" value="1"/>
</dbReference>
<dbReference type="InterPro" id="IPR007195">
    <property type="entry name" value="TolB_N"/>
</dbReference>
<gene>
    <name evidence="6" type="ORF">SAMN05660330_01786</name>
</gene>
<dbReference type="GO" id="GO:0042597">
    <property type="term" value="C:periplasmic space"/>
    <property type="evidence" value="ECO:0007669"/>
    <property type="project" value="UniProtKB-SubCell"/>
</dbReference>
<dbReference type="InterPro" id="IPR011659">
    <property type="entry name" value="WD40"/>
</dbReference>
<evidence type="ECO:0000313" key="6">
    <source>
        <dbReference type="EMBL" id="SDP09217.1"/>
    </source>
</evidence>
<dbReference type="OrthoDB" id="9815657at2"/>
<evidence type="ECO:0000256" key="4">
    <source>
        <dbReference type="ARBA" id="ARBA00022764"/>
    </source>
</evidence>
<comment type="subcellular location">
    <subcellularLocation>
        <location evidence="1">Periplasm</location>
    </subcellularLocation>
</comment>
<evidence type="ECO:0000259" key="5">
    <source>
        <dbReference type="Pfam" id="PF04052"/>
    </source>
</evidence>
<organism evidence="6 7">
    <name type="scientific">Desulforhopalus singaporensis</name>
    <dbReference type="NCBI Taxonomy" id="91360"/>
    <lineage>
        <taxon>Bacteria</taxon>
        <taxon>Pseudomonadati</taxon>
        <taxon>Thermodesulfobacteriota</taxon>
        <taxon>Desulfobulbia</taxon>
        <taxon>Desulfobulbales</taxon>
        <taxon>Desulfocapsaceae</taxon>
        <taxon>Desulforhopalus</taxon>
    </lineage>
</organism>
<dbReference type="GO" id="GO:0017038">
    <property type="term" value="P:protein import"/>
    <property type="evidence" value="ECO:0007669"/>
    <property type="project" value="InterPro"/>
</dbReference>
<dbReference type="InterPro" id="IPR011042">
    <property type="entry name" value="6-blade_b-propeller_TolB-like"/>
</dbReference>
<dbReference type="STRING" id="91360.SAMN05660330_01786"/>
<evidence type="ECO:0000256" key="3">
    <source>
        <dbReference type="ARBA" id="ARBA00022729"/>
    </source>
</evidence>
<dbReference type="Proteomes" id="UP000199073">
    <property type="component" value="Unassembled WGS sequence"/>
</dbReference>
<reference evidence="6 7" key="1">
    <citation type="submission" date="2016-10" db="EMBL/GenBank/DDBJ databases">
        <authorList>
            <person name="de Groot N.N."/>
        </authorList>
    </citation>
    <scope>NUCLEOTIDE SEQUENCE [LARGE SCALE GENOMIC DNA]</scope>
    <source>
        <strain evidence="6 7">DSM 12130</strain>
    </source>
</reference>
<keyword evidence="7" id="KW-1185">Reference proteome</keyword>
<dbReference type="RefSeq" id="WP_092221944.1">
    <property type="nucleotide sequence ID" value="NZ_FNJI01000010.1"/>
</dbReference>
<keyword evidence="4" id="KW-0574">Periplasm</keyword>
<sequence>MKQKYFSILLAILTTFAICLGAAYQAIGSDRVYLDISTSATRKINIAVPWFETAGSSQTNNLLARDLADTLAKALKFHGIISIIPTEQYGGMQHADWKDKGADYVVLGRYKKENDSIALEMRLLDVAENKIIMGKSFSGSVNQKDRMQFKYCDSVVETLTGIPGVADTRIAFINHQDSAKEVYLTDILGRNVRQITRHKHLTVSPRFVPDSYNLTYSSYHTGNQNLYITDLRQDKTTRALSRRKGLNLAPAWFKNGSKMILTLSKRGNPDLYLLDDKGQIIEQLTDRAGINVSPTLSPDGNHLVFVSDRSGRPQLYHMDMRTRKVQRITFEGSENAEPDWSPTDNLVVYSSLRDGVYQLCVVNPLQPDTVMQITNDLSHHESPNWSPDGNQIIFAKRDGKRHQIYGIMKNGSFQRRLFTMPGSQSYPQWAR</sequence>
<comment type="similarity">
    <text evidence="2">Belongs to the TolB family.</text>
</comment>
<name>A0A1H0PVN4_9BACT</name>
<protein>
    <submittedName>
        <fullName evidence="6">TolB protein</fullName>
    </submittedName>
</protein>
<dbReference type="PANTHER" id="PTHR36842:SF1">
    <property type="entry name" value="PROTEIN TOLB"/>
    <property type="match status" value="1"/>
</dbReference>
<accession>A0A1H0PVN4</accession>
<dbReference type="SUPFAM" id="SSF52964">
    <property type="entry name" value="TolB, N-terminal domain"/>
    <property type="match status" value="1"/>
</dbReference>
<evidence type="ECO:0000313" key="7">
    <source>
        <dbReference type="Proteomes" id="UP000199073"/>
    </source>
</evidence>
<dbReference type="EMBL" id="FNJI01000010">
    <property type="protein sequence ID" value="SDP09217.1"/>
    <property type="molecule type" value="Genomic_DNA"/>
</dbReference>
<dbReference type="HAMAP" id="MF_00671">
    <property type="entry name" value="TolB"/>
    <property type="match status" value="1"/>
</dbReference>
<dbReference type="Pfam" id="PF04052">
    <property type="entry name" value="TolB_N"/>
    <property type="match status" value="1"/>
</dbReference>
<evidence type="ECO:0000256" key="1">
    <source>
        <dbReference type="ARBA" id="ARBA00004418"/>
    </source>
</evidence>
<dbReference type="Gene3D" id="2.120.10.30">
    <property type="entry name" value="TolB, C-terminal domain"/>
    <property type="match status" value="1"/>
</dbReference>
<evidence type="ECO:0000256" key="2">
    <source>
        <dbReference type="ARBA" id="ARBA00009820"/>
    </source>
</evidence>
<dbReference type="AlphaFoldDB" id="A0A1H0PVN4"/>
<dbReference type="Pfam" id="PF07676">
    <property type="entry name" value="PD40"/>
    <property type="match status" value="5"/>
</dbReference>
<feature type="domain" description="TolB N-terminal" evidence="5">
    <location>
        <begin position="33"/>
        <end position="130"/>
    </location>
</feature>
<keyword evidence="3" id="KW-0732">Signal</keyword>
<proteinExistence type="inferred from homology"/>
<dbReference type="PANTHER" id="PTHR36842">
    <property type="entry name" value="PROTEIN TOLB HOMOLOG"/>
    <property type="match status" value="1"/>
</dbReference>
<dbReference type="Gene3D" id="3.40.50.10070">
    <property type="entry name" value="TolB, N-terminal domain"/>
    <property type="match status" value="1"/>
</dbReference>
<dbReference type="InterPro" id="IPR014167">
    <property type="entry name" value="Tol-Pal_TolB"/>
</dbReference>